<keyword evidence="18" id="KW-1185">Reference proteome</keyword>
<comment type="function">
    <text evidence="11">Poly(A) polymerase that creates the 3'-poly(A) tail of specific pre-mRNAs. Localizes to nuclear speckles together with PIP5K1A and mediates polyadenylation of a select set of mRNAs, such as HMOX1. In addition to polyadenylation, it is also required for the 3'-end cleavage of pre-mRNAs: binds to the 3'UTR of targeted pre-mRNAs and promotes the recruitment and assembly of the CPSF complex on the 3'UTR of pre-mRNAs. In addition to adenylyltransferase activity, also has uridylyltransferase activity. However, the ATP ratio is higher than UTP in cells, suggesting that it functions primarily as a poly(A) polymerase. Acts as a specific terminal uridylyltransferase for U6 snRNA in vitro: responsible for a controlled elongation reaction that results in the restoration of the four 3'-terminal UMP-residues found in newly transcribed U6 snRNA. Not involved in replication-dependent histone mRNA degradation.</text>
</comment>
<dbReference type="Gene3D" id="3.30.160.60">
    <property type="entry name" value="Classic Zinc Finger"/>
    <property type="match status" value="1"/>
</dbReference>
<comment type="catalytic activity">
    <reaction evidence="13">
        <text>RNA(n) + UTP = RNA(n)-3'-uridine ribonucleotide + diphosphate</text>
        <dbReference type="Rhea" id="RHEA:14785"/>
        <dbReference type="Rhea" id="RHEA-COMP:14527"/>
        <dbReference type="Rhea" id="RHEA-COMP:17348"/>
        <dbReference type="ChEBI" id="CHEBI:33019"/>
        <dbReference type="ChEBI" id="CHEBI:46398"/>
        <dbReference type="ChEBI" id="CHEBI:140395"/>
        <dbReference type="ChEBI" id="CHEBI:173116"/>
        <dbReference type="EC" id="2.7.7.52"/>
    </reaction>
</comment>
<evidence type="ECO:0000256" key="5">
    <source>
        <dbReference type="ARBA" id="ARBA00022679"/>
    </source>
</evidence>
<dbReference type="SMART" id="SM00360">
    <property type="entry name" value="RRM"/>
    <property type="match status" value="1"/>
</dbReference>
<dbReference type="SUPFAM" id="SSF81631">
    <property type="entry name" value="PAP/OAS1 substrate-binding domain"/>
    <property type="match status" value="1"/>
</dbReference>
<dbReference type="InterPro" id="IPR002058">
    <property type="entry name" value="PAP_assoc"/>
</dbReference>
<dbReference type="Gene3D" id="1.10.1410.10">
    <property type="match status" value="1"/>
</dbReference>
<evidence type="ECO:0000256" key="7">
    <source>
        <dbReference type="ARBA" id="ARBA00022723"/>
    </source>
</evidence>
<dbReference type="PANTHER" id="PTHR12271:SF127">
    <property type="entry name" value="SPECKLE TARGETED PIP5K1A-REGULATED POLY(A) POLYMERASE"/>
    <property type="match status" value="1"/>
</dbReference>
<dbReference type="CDD" id="cd05402">
    <property type="entry name" value="NT_PAP_TUTase"/>
    <property type="match status" value="1"/>
</dbReference>
<reference evidence="17" key="2">
    <citation type="journal article" date="2021" name="Genome Biol. Evol.">
        <title>Developing a high-quality reference genome for a parasitic bivalve with doubly uniparental inheritance (Bivalvia: Unionida).</title>
        <authorList>
            <person name="Smith C.H."/>
        </authorList>
    </citation>
    <scope>NUCLEOTIDE SEQUENCE</scope>
    <source>
        <strain evidence="17">CHS0354</strain>
        <tissue evidence="17">Mantle</tissue>
    </source>
</reference>
<feature type="domain" description="RRM" evidence="16">
    <location>
        <begin position="43"/>
        <end position="122"/>
    </location>
</feature>
<evidence type="ECO:0000259" key="16">
    <source>
        <dbReference type="PROSITE" id="PS50102"/>
    </source>
</evidence>
<evidence type="ECO:0000256" key="3">
    <source>
        <dbReference type="ARBA" id="ARBA00012472"/>
    </source>
</evidence>
<dbReference type="GO" id="GO:0050265">
    <property type="term" value="F:RNA uridylyltransferase activity"/>
    <property type="evidence" value="ECO:0007669"/>
    <property type="project" value="UniProtKB-EC"/>
</dbReference>
<dbReference type="GO" id="GO:0031123">
    <property type="term" value="P:RNA 3'-end processing"/>
    <property type="evidence" value="ECO:0007669"/>
    <property type="project" value="TreeGrafter"/>
</dbReference>
<dbReference type="GO" id="GO:1990817">
    <property type="term" value="F:poly(A) RNA polymerase activity"/>
    <property type="evidence" value="ECO:0007669"/>
    <property type="project" value="TreeGrafter"/>
</dbReference>
<dbReference type="InterPro" id="IPR036236">
    <property type="entry name" value="Znf_C2H2_sf"/>
</dbReference>
<feature type="compositionally biased region" description="Basic and acidic residues" evidence="15">
    <location>
        <begin position="745"/>
        <end position="754"/>
    </location>
</feature>
<dbReference type="InterPro" id="IPR012677">
    <property type="entry name" value="Nucleotide-bd_a/b_plait_sf"/>
</dbReference>
<evidence type="ECO:0000256" key="4">
    <source>
        <dbReference type="ARBA" id="ARBA00021679"/>
    </source>
</evidence>
<comment type="subunit">
    <text evidence="12">Associates with the cleavage and polyadenylation specificity factor (CPSF) complex. Interacts with CPSF1 and CPSF3; the interaction is direct. Interacts with PIP5K1A.</text>
</comment>
<evidence type="ECO:0000256" key="14">
    <source>
        <dbReference type="PROSITE-ProRule" id="PRU00176"/>
    </source>
</evidence>
<dbReference type="Gene3D" id="3.30.460.10">
    <property type="entry name" value="Beta Polymerase, domain 2"/>
    <property type="match status" value="1"/>
</dbReference>
<dbReference type="Gene3D" id="3.30.70.330">
    <property type="match status" value="1"/>
</dbReference>
<dbReference type="Proteomes" id="UP001195483">
    <property type="component" value="Unassembled WGS sequence"/>
</dbReference>
<evidence type="ECO:0000313" key="17">
    <source>
        <dbReference type="EMBL" id="KAK3591388.1"/>
    </source>
</evidence>
<comment type="cofactor">
    <cofactor evidence="1">
        <name>Mn(2+)</name>
        <dbReference type="ChEBI" id="CHEBI:29035"/>
    </cofactor>
</comment>
<evidence type="ECO:0000256" key="11">
    <source>
        <dbReference type="ARBA" id="ARBA00045789"/>
    </source>
</evidence>
<comment type="caution">
    <text evidence="17">The sequence shown here is derived from an EMBL/GenBank/DDBJ whole genome shotgun (WGS) entry which is preliminary data.</text>
</comment>
<feature type="region of interest" description="Disordered" evidence="15">
    <location>
        <begin position="137"/>
        <end position="212"/>
    </location>
</feature>
<evidence type="ECO:0000313" key="18">
    <source>
        <dbReference type="Proteomes" id="UP001195483"/>
    </source>
</evidence>
<feature type="region of interest" description="Disordered" evidence="15">
    <location>
        <begin position="745"/>
        <end position="818"/>
    </location>
</feature>
<keyword evidence="14" id="KW-0694">RNA-binding</keyword>
<feature type="compositionally biased region" description="Gly residues" evidence="15">
    <location>
        <begin position="186"/>
        <end position="206"/>
    </location>
</feature>
<evidence type="ECO:0000256" key="13">
    <source>
        <dbReference type="ARBA" id="ARBA00049105"/>
    </source>
</evidence>
<sequence>MSLHCEICDVQLGDVMAMQHHMRGKRHQTSLKYWSERKVQADLSLYVRGFPPRTTDNELWNYFSQWGQVTKVTVVRPKGAYAIIEYISPQCVQYALSQPNHILNSQKLMVRARTVKMPSTMPGMSNFPGHRSGFGHLQQQQQQGNVAGTGPQVAAQTQSSAPGAYGNQGGYGNQVGQFGNQVGQFGNQGGQFGNQGGQFGNQGGQFGNRTGQFGNQGGQFGDYLGGYANQSSFGNQGDLGYGYEEEATQSKKVKKGAQTVDKEVDQYYHEELMDKISQVTGIQTQLEWLCQYLQVSADEAQKKYNLCETMQNVLSQFFPGCTVNQFGSSVNGFGIKGCDMDIYLDLEHCVQGWTHQPVQLPYVRDIKTLVKKQFGPLTPEEIHRLSLSEQCKLVSRIITEHISGVSEILVVPSTRCPVVRFKHDFGIKCDLSVNNGLALQNTKLLYLYSILNPRVRLLIYAIRYWGKVKDIAGNPNSGPRLSNYALTLMVLSYLTTCNPPALPSVEQLSQLHGLHDRFIINGWDCSFEMDWQKIPQSMNTQTPAALLAGFFKYYSEYDFENGVLITRTGYPIPFSHFLDTHTMTDARMRNFKAGAVSIQDPFVLDHNVAQNVNEKTRKLIQREFHIAAAKSKSWSNDGFFLDPDFEPSDLVYLLMPDLPEEIVKEDQEAQQKEQEQAAKKKLEPNPDGTFEFEVELKPGSLTCKFLKVLHAKPNWRVEWSHRVSGFITRILREILLLRVEELPDKGEETEKKSEEDEEKSSTDATSSQKSTGQNYNPTPQDLGLKEGEKKRALSGGEGSSSDSKRSRNTAAGKEGDKFKADKVKEELSLEEKRRRLFPGAVYKGAAAEAWVNKKQQQQEIKRKPDVEETIVLRPKRTSENEVFYEYYVRAFCRTWASRKKVKTYLTQNGYTYEGLKMEQAISDTIYQDEQAPYRRPAVGFYFTMESNISDSKTMLKVFLEPIEGKTEFNCFGQFLKMFVTKMLEKYLCE</sequence>
<dbReference type="GO" id="GO:0046872">
    <property type="term" value="F:metal ion binding"/>
    <property type="evidence" value="ECO:0007669"/>
    <property type="project" value="UniProtKB-KW"/>
</dbReference>
<feature type="compositionally biased region" description="Low complexity" evidence="15">
    <location>
        <begin position="174"/>
        <end position="185"/>
    </location>
</feature>
<evidence type="ECO:0000256" key="10">
    <source>
        <dbReference type="ARBA" id="ARBA00033036"/>
    </source>
</evidence>
<gene>
    <name evidence="17" type="ORF">CHS0354_005307</name>
</gene>
<evidence type="ECO:0000256" key="9">
    <source>
        <dbReference type="ARBA" id="ARBA00030790"/>
    </source>
</evidence>
<evidence type="ECO:0000256" key="6">
    <source>
        <dbReference type="ARBA" id="ARBA00022695"/>
    </source>
</evidence>
<dbReference type="SUPFAM" id="SSF81301">
    <property type="entry name" value="Nucleotidyltransferase"/>
    <property type="match status" value="1"/>
</dbReference>
<evidence type="ECO:0000256" key="15">
    <source>
        <dbReference type="SAM" id="MobiDB-lite"/>
    </source>
</evidence>
<evidence type="ECO:0000256" key="2">
    <source>
        <dbReference type="ARBA" id="ARBA00001946"/>
    </source>
</evidence>
<dbReference type="InterPro" id="IPR043519">
    <property type="entry name" value="NT_sf"/>
</dbReference>
<feature type="compositionally biased region" description="Polar residues" evidence="15">
    <location>
        <begin position="768"/>
        <end position="779"/>
    </location>
</feature>
<keyword evidence="6" id="KW-0548">Nucleotidyltransferase</keyword>
<comment type="cofactor">
    <cofactor evidence="2">
        <name>Mg(2+)</name>
        <dbReference type="ChEBI" id="CHEBI:18420"/>
    </cofactor>
</comment>
<dbReference type="EC" id="2.7.7.52" evidence="3"/>
<dbReference type="PANTHER" id="PTHR12271">
    <property type="entry name" value="POLY A POLYMERASE CID PAP -RELATED"/>
    <property type="match status" value="1"/>
</dbReference>
<evidence type="ECO:0000256" key="12">
    <source>
        <dbReference type="ARBA" id="ARBA00046411"/>
    </source>
</evidence>
<reference evidence="17" key="3">
    <citation type="submission" date="2023-05" db="EMBL/GenBank/DDBJ databases">
        <authorList>
            <person name="Smith C.H."/>
        </authorList>
    </citation>
    <scope>NUCLEOTIDE SEQUENCE</scope>
    <source>
        <strain evidence="17">CHS0354</strain>
        <tissue evidence="17">Mantle</tissue>
    </source>
</reference>
<dbReference type="PROSITE" id="PS50102">
    <property type="entry name" value="RRM"/>
    <property type="match status" value="1"/>
</dbReference>
<evidence type="ECO:0000256" key="1">
    <source>
        <dbReference type="ARBA" id="ARBA00001936"/>
    </source>
</evidence>
<proteinExistence type="predicted"/>
<dbReference type="Pfam" id="PF22600">
    <property type="entry name" value="MTPAP-like_central"/>
    <property type="match status" value="1"/>
</dbReference>
<dbReference type="InterPro" id="IPR035979">
    <property type="entry name" value="RBD_domain_sf"/>
</dbReference>
<dbReference type="GO" id="GO:0003723">
    <property type="term" value="F:RNA binding"/>
    <property type="evidence" value="ECO:0007669"/>
    <property type="project" value="UniProtKB-UniRule"/>
</dbReference>
<protein>
    <recommendedName>
        <fullName evidence="4">Speckle targeted PIP5K1A-regulated poly(A) polymerase</fullName>
        <ecNumber evidence="3">2.7.7.52</ecNumber>
    </recommendedName>
    <alternativeName>
        <fullName evidence="9">RNA-binding motif protein 21</fullName>
    </alternativeName>
    <alternativeName>
        <fullName evidence="10">U6 snRNA-specific terminal uridylyltransferase 1</fullName>
    </alternativeName>
</protein>
<organism evidence="17 18">
    <name type="scientific">Potamilus streckersoni</name>
    <dbReference type="NCBI Taxonomy" id="2493646"/>
    <lineage>
        <taxon>Eukaryota</taxon>
        <taxon>Metazoa</taxon>
        <taxon>Spiralia</taxon>
        <taxon>Lophotrochozoa</taxon>
        <taxon>Mollusca</taxon>
        <taxon>Bivalvia</taxon>
        <taxon>Autobranchia</taxon>
        <taxon>Heteroconchia</taxon>
        <taxon>Palaeoheterodonta</taxon>
        <taxon>Unionida</taxon>
        <taxon>Unionoidea</taxon>
        <taxon>Unionidae</taxon>
        <taxon>Ambleminae</taxon>
        <taxon>Lampsilini</taxon>
        <taxon>Potamilus</taxon>
    </lineage>
</organism>
<evidence type="ECO:0000256" key="8">
    <source>
        <dbReference type="ARBA" id="ARBA00022842"/>
    </source>
</evidence>
<dbReference type="InterPro" id="IPR054708">
    <property type="entry name" value="MTPAP-like_central"/>
</dbReference>
<accession>A0AAE0VUQ3</accession>
<keyword evidence="8" id="KW-0460">Magnesium</keyword>
<dbReference type="InterPro" id="IPR000504">
    <property type="entry name" value="RRM_dom"/>
</dbReference>
<dbReference type="SUPFAM" id="SSF54928">
    <property type="entry name" value="RNA-binding domain, RBD"/>
    <property type="match status" value="1"/>
</dbReference>
<dbReference type="EMBL" id="JAEAOA010000378">
    <property type="protein sequence ID" value="KAK3591388.1"/>
    <property type="molecule type" value="Genomic_DNA"/>
</dbReference>
<keyword evidence="5" id="KW-0808">Transferase</keyword>
<keyword evidence="7" id="KW-0479">Metal-binding</keyword>
<name>A0AAE0VUQ3_9BIVA</name>
<dbReference type="SUPFAM" id="SSF57667">
    <property type="entry name" value="beta-beta-alpha zinc fingers"/>
    <property type="match status" value="1"/>
</dbReference>
<reference evidence="17" key="1">
    <citation type="journal article" date="2021" name="Genome Biol. Evol.">
        <title>A High-Quality Reference Genome for a Parasitic Bivalve with Doubly Uniparental Inheritance (Bivalvia: Unionida).</title>
        <authorList>
            <person name="Smith C.H."/>
        </authorList>
    </citation>
    <scope>NUCLEOTIDE SEQUENCE</scope>
    <source>
        <strain evidence="17">CHS0354</strain>
    </source>
</reference>
<dbReference type="Pfam" id="PF00076">
    <property type="entry name" value="RRM_1"/>
    <property type="match status" value="1"/>
</dbReference>
<dbReference type="Pfam" id="PF03828">
    <property type="entry name" value="PAP_assoc"/>
    <property type="match status" value="1"/>
</dbReference>
<dbReference type="AlphaFoldDB" id="A0AAE0VUQ3"/>